<dbReference type="PANTHER" id="PTHR13261:SF0">
    <property type="entry name" value="BRCA2 AND CDKN1A-INTERACTING PROTEIN"/>
    <property type="match status" value="1"/>
</dbReference>
<comment type="similarity">
    <text evidence="1">Belongs to the BCP1 family.</text>
</comment>
<dbReference type="OrthoDB" id="27543at2759"/>
<protein>
    <submittedName>
        <fullName evidence="3">Uncharacterized protein</fullName>
    </submittedName>
</protein>
<evidence type="ECO:0000313" key="4">
    <source>
        <dbReference type="Proteomes" id="UP000657918"/>
    </source>
</evidence>
<feature type="signal peptide" evidence="2">
    <location>
        <begin position="1"/>
        <end position="21"/>
    </location>
</feature>
<feature type="chain" id="PRO_5032481516" evidence="2">
    <location>
        <begin position="22"/>
        <end position="186"/>
    </location>
</feature>
<dbReference type="EMBL" id="JADGMS010000011">
    <property type="protein sequence ID" value="KAF9673143.1"/>
    <property type="molecule type" value="Genomic_DNA"/>
</dbReference>
<proteinExistence type="inferred from homology"/>
<reference evidence="3 4" key="1">
    <citation type="submission" date="2020-10" db="EMBL/GenBank/DDBJ databases">
        <title>Plant Genome Project.</title>
        <authorList>
            <person name="Zhang R.-G."/>
        </authorList>
    </citation>
    <scope>NUCLEOTIDE SEQUENCE [LARGE SCALE GENOMIC DNA]</scope>
    <source>
        <strain evidence="3">FAFU-HL-1</strain>
        <tissue evidence="3">Leaf</tissue>
    </source>
</reference>
<dbReference type="AlphaFoldDB" id="A0A835JR97"/>
<sequence>MIARPLTFVPFACALAYLASTCMKKHQMPGSKSLGLPPTMKREVQTDFAFVDPKSDDFHGVKILLQSYLDNKEWGLSDFTTVGMVVKIEDDEDNRLFSVVPVLDLGRYKATNGGAPESFRFKPYLLVSKIYKLCSWSFNFPFHAEKITAHELKIYRPMGLVLVVEADKISTFREQLHSLIDVLNFY</sequence>
<name>A0A835JR97_9ROSI</name>
<evidence type="ECO:0000256" key="2">
    <source>
        <dbReference type="SAM" id="SignalP"/>
    </source>
</evidence>
<organism evidence="3 4">
    <name type="scientific">Salix dunnii</name>
    <dbReference type="NCBI Taxonomy" id="1413687"/>
    <lineage>
        <taxon>Eukaryota</taxon>
        <taxon>Viridiplantae</taxon>
        <taxon>Streptophyta</taxon>
        <taxon>Embryophyta</taxon>
        <taxon>Tracheophyta</taxon>
        <taxon>Spermatophyta</taxon>
        <taxon>Magnoliopsida</taxon>
        <taxon>eudicotyledons</taxon>
        <taxon>Gunneridae</taxon>
        <taxon>Pentapetalae</taxon>
        <taxon>rosids</taxon>
        <taxon>fabids</taxon>
        <taxon>Malpighiales</taxon>
        <taxon>Salicaceae</taxon>
        <taxon>Saliceae</taxon>
        <taxon>Salix</taxon>
    </lineage>
</organism>
<dbReference type="PANTHER" id="PTHR13261">
    <property type="entry name" value="BRCA2 AND CDKN1A INTERACTING PROTEIN"/>
    <property type="match status" value="1"/>
</dbReference>
<keyword evidence="4" id="KW-1185">Reference proteome</keyword>
<comment type="caution">
    <text evidence="3">The sequence shown here is derived from an EMBL/GenBank/DDBJ whole genome shotgun (WGS) entry which is preliminary data.</text>
</comment>
<dbReference type="Pfam" id="PF13862">
    <property type="entry name" value="BCCIP"/>
    <property type="match status" value="1"/>
</dbReference>
<accession>A0A835JR97</accession>
<dbReference type="GO" id="GO:0005634">
    <property type="term" value="C:nucleus"/>
    <property type="evidence" value="ECO:0007669"/>
    <property type="project" value="TreeGrafter"/>
</dbReference>
<gene>
    <name evidence="3" type="ORF">SADUNF_Sadunf11G0117900</name>
</gene>
<evidence type="ECO:0000256" key="1">
    <source>
        <dbReference type="ARBA" id="ARBA00006781"/>
    </source>
</evidence>
<evidence type="ECO:0000313" key="3">
    <source>
        <dbReference type="EMBL" id="KAF9673143.1"/>
    </source>
</evidence>
<dbReference type="Proteomes" id="UP000657918">
    <property type="component" value="Chromosome 11"/>
</dbReference>
<keyword evidence="2" id="KW-0732">Signal</keyword>
<dbReference type="InterPro" id="IPR025602">
    <property type="entry name" value="BCP1_family"/>
</dbReference>